<feature type="region of interest" description="Disordered" evidence="11">
    <location>
        <begin position="657"/>
        <end position="682"/>
    </location>
</feature>
<dbReference type="Pfam" id="PF02892">
    <property type="entry name" value="zf-BED"/>
    <property type="match status" value="2"/>
</dbReference>
<dbReference type="InterPro" id="IPR052035">
    <property type="entry name" value="ZnF_BED_domain_contain"/>
</dbReference>
<dbReference type="GeneID" id="104789423"/>
<reference evidence="14" key="2">
    <citation type="submission" date="2025-08" db="UniProtKB">
        <authorList>
            <consortium name="RefSeq"/>
        </authorList>
    </citation>
    <scope>IDENTIFICATION</scope>
    <source>
        <tissue evidence="14">Leaf</tissue>
    </source>
</reference>
<dbReference type="PANTHER" id="PTHR46481">
    <property type="entry name" value="ZINC FINGER BED DOMAIN-CONTAINING PROTEIN 4"/>
    <property type="match status" value="1"/>
</dbReference>
<organism evidence="13 14">
    <name type="scientific">Camelina sativa</name>
    <name type="common">False flax</name>
    <name type="synonym">Myagrum sativum</name>
    <dbReference type="NCBI Taxonomy" id="90675"/>
    <lineage>
        <taxon>Eukaryota</taxon>
        <taxon>Viridiplantae</taxon>
        <taxon>Streptophyta</taxon>
        <taxon>Embryophyta</taxon>
        <taxon>Tracheophyta</taxon>
        <taxon>Spermatophyta</taxon>
        <taxon>Magnoliopsida</taxon>
        <taxon>eudicotyledons</taxon>
        <taxon>Gunneridae</taxon>
        <taxon>Pentapetalae</taxon>
        <taxon>rosids</taxon>
        <taxon>malvids</taxon>
        <taxon>Brassicales</taxon>
        <taxon>Brassicaceae</taxon>
        <taxon>Camelineae</taxon>
        <taxon>Camelina</taxon>
    </lineage>
</organism>
<keyword evidence="3" id="KW-0479">Metal-binding</keyword>
<dbReference type="InterPro" id="IPR025525">
    <property type="entry name" value="hAT-like_transposase_RNase-H"/>
</dbReference>
<evidence type="ECO:0000256" key="10">
    <source>
        <dbReference type="PROSITE-ProRule" id="PRU00027"/>
    </source>
</evidence>
<dbReference type="PANTHER" id="PTHR46481:SF2">
    <property type="entry name" value="BED-TYPE DOMAIN-CONTAINING PROTEIN"/>
    <property type="match status" value="1"/>
</dbReference>
<proteinExistence type="predicted"/>
<evidence type="ECO:0000259" key="12">
    <source>
        <dbReference type="PROSITE" id="PS50808"/>
    </source>
</evidence>
<evidence type="ECO:0000256" key="6">
    <source>
        <dbReference type="ARBA" id="ARBA00023015"/>
    </source>
</evidence>
<accession>A0ABM0ZBT4</accession>
<dbReference type="Pfam" id="PF05699">
    <property type="entry name" value="Dimer_Tnp_hAT"/>
    <property type="match status" value="1"/>
</dbReference>
<sequence>MASQGINEEEPAVTGEPVTREEHGATRKRATPDSGLPPKPKKKFAKRAEVWQHFIQRVEDDKFANCRYCGTEIKCDTKTVGTSPMKGHIERCKMYKDHVEREKQTVLGGDKSGNMRVIKYDPQLFRRSVNELVVMASQGINEEEPAVTGEPVTREEHGATRKRATPDSGLPPKPKKKFAKRAEVWQHFIQRVEDDKFANCRYCGTEIKCDTKTVGTSPMKGHIERCKMYKDHVEREKQTVLGGDKSGNMRVIKYDPQLFRRSVNELVVVNELPFSFVESEGWKRFCFNILPIYKTFSRRTCCRDIVGMYLQEKEELKHLFSVQKQRISLTTYIWVSSTTSVNYMVVTGHWIDENWEMQKRILSFKVVTDHKGSTIAGQLLDCLEEWGIQKVFTVTVDNAKGNDKALKEFKDEMRLRGGEALVRDGDFIHMRCCAHILNLIVGDSLKVAKPSIVAIRNAIKYVRSSFNRVKSFVLRCDSGKVCRGSLPMDVPTRWNSTYLMLTSALKLRVPFERMLSEDKLYDDYFLEIDEQTKKKRVGPPLFLIGKMFQVTSSLCYNEIVNIERNLITKCGNSNEKVRKDAHTMRDKFEKYWDGLINMNPLVIVASVFDPRNKMQFANLCIEQLYGKDTVECKQLTSSVSSVMKKLYEEYNFRHSKPIEVEEPADSEPAPTTTCELSDDDDEDGCERMEVIYNKLVNSKRKVDGCSELDIYLNEKTEMRVETTLGFPYDVLSWWKCNSQKFPILSEVAKDVLAIQVSSVASESVFSTSGRILDPYRSSLTPYMVEMLLCTQQWLRVSFKTQAEVANLVQMLEEAAFFESLDSRNAMLTQFETEAALLSFLMSISSLQPRIMEAALLSFLFLMWITKQQAACSLKRWMVLSQYLLLLNNGWY</sequence>
<evidence type="ECO:0000256" key="11">
    <source>
        <dbReference type="SAM" id="MobiDB-lite"/>
    </source>
</evidence>
<keyword evidence="13" id="KW-1185">Reference proteome</keyword>
<evidence type="ECO:0000256" key="1">
    <source>
        <dbReference type="ARBA" id="ARBA00004123"/>
    </source>
</evidence>
<dbReference type="InterPro" id="IPR008906">
    <property type="entry name" value="HATC_C_dom"/>
</dbReference>
<keyword evidence="8" id="KW-0804">Transcription</keyword>
<evidence type="ECO:0000313" key="13">
    <source>
        <dbReference type="Proteomes" id="UP000694864"/>
    </source>
</evidence>
<dbReference type="InterPro" id="IPR036236">
    <property type="entry name" value="Znf_C2H2_sf"/>
</dbReference>
<evidence type="ECO:0000256" key="7">
    <source>
        <dbReference type="ARBA" id="ARBA00023125"/>
    </source>
</evidence>
<protein>
    <submittedName>
        <fullName evidence="14">Zinc finger BED domain-containing protein RICESLEEPER 2-like</fullName>
    </submittedName>
</protein>
<feature type="domain" description="BED-type" evidence="12">
    <location>
        <begin position="45"/>
        <end position="105"/>
    </location>
</feature>
<comment type="subcellular location">
    <subcellularLocation>
        <location evidence="1">Nucleus</location>
    </subcellularLocation>
</comment>
<keyword evidence="6" id="KW-0805">Transcription regulation</keyword>
<dbReference type="InterPro" id="IPR003656">
    <property type="entry name" value="Znf_BED"/>
</dbReference>
<keyword evidence="7" id="KW-0238">DNA-binding</keyword>
<reference evidence="13" key="1">
    <citation type="journal article" date="2014" name="Nat. Commun.">
        <title>The emerging biofuel crop Camelina sativa retains a highly undifferentiated hexaploid genome structure.</title>
        <authorList>
            <person name="Kagale S."/>
            <person name="Koh C."/>
            <person name="Nixon J."/>
            <person name="Bollina V."/>
            <person name="Clarke W.E."/>
            <person name="Tuteja R."/>
            <person name="Spillane C."/>
            <person name="Robinson S.J."/>
            <person name="Links M.G."/>
            <person name="Clarke C."/>
            <person name="Higgins E.E."/>
            <person name="Huebert T."/>
            <person name="Sharpe A.G."/>
            <person name="Parkin I.A."/>
        </authorList>
    </citation>
    <scope>NUCLEOTIDE SEQUENCE [LARGE SCALE GENOMIC DNA]</scope>
    <source>
        <strain evidence="13">cv. DH55</strain>
    </source>
</reference>
<keyword evidence="5" id="KW-0862">Zinc</keyword>
<dbReference type="Proteomes" id="UP000694864">
    <property type="component" value="Chromosome 5"/>
</dbReference>
<name>A0ABM0ZBT4_CAMSA</name>
<keyword evidence="9" id="KW-0539">Nucleus</keyword>
<comment type="subunit">
    <text evidence="2">Homodimer.</text>
</comment>
<keyword evidence="4 10" id="KW-0863">Zinc-finger</keyword>
<evidence type="ECO:0000256" key="5">
    <source>
        <dbReference type="ARBA" id="ARBA00022833"/>
    </source>
</evidence>
<evidence type="ECO:0000313" key="14">
    <source>
        <dbReference type="RefSeq" id="XP_010513423.1"/>
    </source>
</evidence>
<evidence type="ECO:0000256" key="8">
    <source>
        <dbReference type="ARBA" id="ARBA00023163"/>
    </source>
</evidence>
<feature type="region of interest" description="Disordered" evidence="11">
    <location>
        <begin position="141"/>
        <end position="175"/>
    </location>
</feature>
<dbReference type="Pfam" id="PF14372">
    <property type="entry name" value="hAT-like_RNase-H"/>
    <property type="match status" value="1"/>
</dbReference>
<dbReference type="PROSITE" id="PS50808">
    <property type="entry name" value="ZF_BED"/>
    <property type="match status" value="2"/>
</dbReference>
<evidence type="ECO:0000256" key="4">
    <source>
        <dbReference type="ARBA" id="ARBA00022771"/>
    </source>
</evidence>
<feature type="region of interest" description="Disordered" evidence="11">
    <location>
        <begin position="1"/>
        <end position="43"/>
    </location>
</feature>
<evidence type="ECO:0000256" key="2">
    <source>
        <dbReference type="ARBA" id="ARBA00011738"/>
    </source>
</evidence>
<feature type="domain" description="BED-type" evidence="12">
    <location>
        <begin position="179"/>
        <end position="239"/>
    </location>
</feature>
<evidence type="ECO:0000256" key="9">
    <source>
        <dbReference type="ARBA" id="ARBA00023242"/>
    </source>
</evidence>
<dbReference type="SMART" id="SM00614">
    <property type="entry name" value="ZnF_BED"/>
    <property type="match status" value="2"/>
</dbReference>
<dbReference type="SUPFAM" id="SSF53098">
    <property type="entry name" value="Ribonuclease H-like"/>
    <property type="match status" value="1"/>
</dbReference>
<dbReference type="InterPro" id="IPR012337">
    <property type="entry name" value="RNaseH-like_sf"/>
</dbReference>
<dbReference type="SUPFAM" id="SSF57667">
    <property type="entry name" value="beta-beta-alpha zinc fingers"/>
    <property type="match status" value="2"/>
</dbReference>
<evidence type="ECO:0000256" key="3">
    <source>
        <dbReference type="ARBA" id="ARBA00022723"/>
    </source>
</evidence>
<gene>
    <name evidence="14" type="primary">LOC104789423</name>
</gene>
<dbReference type="RefSeq" id="XP_010513423.1">
    <property type="nucleotide sequence ID" value="XM_010515121.1"/>
</dbReference>